<feature type="domain" description="AAA+ ATPase" evidence="4">
    <location>
        <begin position="182"/>
        <end position="334"/>
    </location>
</feature>
<dbReference type="OrthoDB" id="2446163at2759"/>
<dbReference type="PANTHER" id="PTHR44129">
    <property type="entry name" value="WD REPEAT-CONTAINING PROTEIN POP1"/>
    <property type="match status" value="1"/>
</dbReference>
<accession>A0DF27</accession>
<dbReference type="KEGG" id="ptm:GSPATT00039462001"/>
<dbReference type="Pfam" id="PF05729">
    <property type="entry name" value="NACHT"/>
    <property type="match status" value="1"/>
</dbReference>
<organism evidence="5 6">
    <name type="scientific">Paramecium tetraurelia</name>
    <dbReference type="NCBI Taxonomy" id="5888"/>
    <lineage>
        <taxon>Eukaryota</taxon>
        <taxon>Sar</taxon>
        <taxon>Alveolata</taxon>
        <taxon>Ciliophora</taxon>
        <taxon>Intramacronucleata</taxon>
        <taxon>Oligohymenophorea</taxon>
        <taxon>Peniculida</taxon>
        <taxon>Parameciidae</taxon>
        <taxon>Paramecium</taxon>
    </lineage>
</organism>
<dbReference type="Gene3D" id="3.40.50.300">
    <property type="entry name" value="P-loop containing nucleotide triphosphate hydrolases"/>
    <property type="match status" value="1"/>
</dbReference>
<keyword evidence="3" id="KW-0175">Coiled coil</keyword>
<dbReference type="InterPro" id="IPR050349">
    <property type="entry name" value="WD_LIS1/nudF_dynein_reg"/>
</dbReference>
<dbReference type="EMBL" id="CT868409">
    <property type="protein sequence ID" value="CAK81644.1"/>
    <property type="molecule type" value="Genomic_DNA"/>
</dbReference>
<keyword evidence="2" id="KW-0677">Repeat</keyword>
<sequence length="340" mass="40198">MLRLQMQILQKDWSTQHDIIAGKMQEMLRRIDELQEQASHEANLKKRDLYLKELDETTNQLDQEIENISDMGQQLRLLTDFANHIRKGLIRVEAKINEMKEQLKSMGNDIKFLRGKSVEQLFEIRKWKVLKETAFKNVKSIYLPLQTKEIYHKVVEGEKNKEQLKQINDKEGEVNEFLIDDKEKVLLIHGVAGSGKSTTAKKIEEFIWKLHDNNQKISNKVLIPIYISLPSLKNPVFQAVEEALHQVEYGFDELQLKELKEMLEKKEFRLLLIMDSYDEMKLENIEKNLYINNKIYQKWSDPLVIFTTRSEIFRTSNYALWFAPDQKEQLKGNRTSKIQS</sequence>
<dbReference type="RefSeq" id="XP_001449041.1">
    <property type="nucleotide sequence ID" value="XM_001449004.1"/>
</dbReference>
<keyword evidence="6" id="KW-1185">Reference proteome</keyword>
<dbReference type="SUPFAM" id="SSF52540">
    <property type="entry name" value="P-loop containing nucleoside triphosphate hydrolases"/>
    <property type="match status" value="1"/>
</dbReference>
<gene>
    <name evidence="5" type="ORF">GSPATT00039462001</name>
</gene>
<dbReference type="InterPro" id="IPR007111">
    <property type="entry name" value="NACHT_NTPase"/>
</dbReference>
<name>A0DF27_PARTE</name>
<dbReference type="InParanoid" id="A0DF27"/>
<dbReference type="InterPro" id="IPR027417">
    <property type="entry name" value="P-loop_NTPase"/>
</dbReference>
<dbReference type="InterPro" id="IPR003593">
    <property type="entry name" value="AAA+_ATPase"/>
</dbReference>
<dbReference type="Proteomes" id="UP000000600">
    <property type="component" value="Unassembled WGS sequence"/>
</dbReference>
<evidence type="ECO:0000256" key="1">
    <source>
        <dbReference type="ARBA" id="ARBA00022574"/>
    </source>
</evidence>
<keyword evidence="1" id="KW-0853">WD repeat</keyword>
<evidence type="ECO:0000259" key="4">
    <source>
        <dbReference type="SMART" id="SM00382"/>
    </source>
</evidence>
<evidence type="ECO:0000313" key="6">
    <source>
        <dbReference type="Proteomes" id="UP000000600"/>
    </source>
</evidence>
<feature type="coiled-coil region" evidence="3">
    <location>
        <begin position="17"/>
        <end position="116"/>
    </location>
</feature>
<evidence type="ECO:0000256" key="3">
    <source>
        <dbReference type="SAM" id="Coils"/>
    </source>
</evidence>
<reference evidence="5 6" key="1">
    <citation type="journal article" date="2006" name="Nature">
        <title>Global trends of whole-genome duplications revealed by the ciliate Paramecium tetraurelia.</title>
        <authorList>
            <consortium name="Genoscope"/>
            <person name="Aury J.-M."/>
            <person name="Jaillon O."/>
            <person name="Duret L."/>
            <person name="Noel B."/>
            <person name="Jubin C."/>
            <person name="Porcel B.M."/>
            <person name="Segurens B."/>
            <person name="Daubin V."/>
            <person name="Anthouard V."/>
            <person name="Aiach N."/>
            <person name="Arnaiz O."/>
            <person name="Billaut A."/>
            <person name="Beisson J."/>
            <person name="Blanc I."/>
            <person name="Bouhouche K."/>
            <person name="Camara F."/>
            <person name="Duharcourt S."/>
            <person name="Guigo R."/>
            <person name="Gogendeau D."/>
            <person name="Katinka M."/>
            <person name="Keller A.-M."/>
            <person name="Kissmehl R."/>
            <person name="Klotz C."/>
            <person name="Koll F."/>
            <person name="Le Moue A."/>
            <person name="Lepere C."/>
            <person name="Malinsky S."/>
            <person name="Nowacki M."/>
            <person name="Nowak J.K."/>
            <person name="Plattner H."/>
            <person name="Poulain J."/>
            <person name="Ruiz F."/>
            <person name="Serrano V."/>
            <person name="Zagulski M."/>
            <person name="Dessen P."/>
            <person name="Betermier M."/>
            <person name="Weissenbach J."/>
            <person name="Scarpelli C."/>
            <person name="Schachter V."/>
            <person name="Sperling L."/>
            <person name="Meyer E."/>
            <person name="Cohen J."/>
            <person name="Wincker P."/>
        </authorList>
    </citation>
    <scope>NUCLEOTIDE SEQUENCE [LARGE SCALE GENOMIC DNA]</scope>
    <source>
        <strain evidence="5 6">Stock d4-2</strain>
    </source>
</reference>
<dbReference type="HOGENOM" id="CLU_049682_0_0_1"/>
<evidence type="ECO:0000256" key="2">
    <source>
        <dbReference type="ARBA" id="ARBA00022737"/>
    </source>
</evidence>
<dbReference type="GeneID" id="5034826"/>
<protein>
    <recommendedName>
        <fullName evidence="4">AAA+ ATPase domain-containing protein</fullName>
    </recommendedName>
</protein>
<dbReference type="AlphaFoldDB" id="A0DF27"/>
<evidence type="ECO:0000313" key="5">
    <source>
        <dbReference type="EMBL" id="CAK81644.1"/>
    </source>
</evidence>
<proteinExistence type="predicted"/>
<dbReference type="SMART" id="SM00382">
    <property type="entry name" value="AAA"/>
    <property type="match status" value="1"/>
</dbReference>
<dbReference type="OMA" id="DFANHIR"/>